<dbReference type="AlphaFoldDB" id="A0A316VIF3"/>
<keyword evidence="5" id="KW-1185">Reference proteome</keyword>
<dbReference type="SUPFAM" id="SSF50249">
    <property type="entry name" value="Nucleic acid-binding proteins"/>
    <property type="match status" value="1"/>
</dbReference>
<dbReference type="GeneID" id="37021820"/>
<dbReference type="FunCoup" id="A0A316VIF3">
    <property type="interactions" value="28"/>
</dbReference>
<dbReference type="CDD" id="cd04496">
    <property type="entry name" value="SSB_OBF"/>
    <property type="match status" value="1"/>
</dbReference>
<dbReference type="GO" id="GO:0003697">
    <property type="term" value="F:single-stranded DNA binding"/>
    <property type="evidence" value="ECO:0007669"/>
    <property type="project" value="InterPro"/>
</dbReference>
<dbReference type="EMBL" id="KZ819602">
    <property type="protein sequence ID" value="PWN37437.1"/>
    <property type="molecule type" value="Genomic_DNA"/>
</dbReference>
<proteinExistence type="predicted"/>
<dbReference type="RefSeq" id="XP_025357739.1">
    <property type="nucleotide sequence ID" value="XM_025500039.1"/>
</dbReference>
<evidence type="ECO:0008006" key="6">
    <source>
        <dbReference type="Google" id="ProtNLM"/>
    </source>
</evidence>
<dbReference type="InterPro" id="IPR000424">
    <property type="entry name" value="Primosome_PriB/ssb"/>
</dbReference>
<dbReference type="STRING" id="1280837.A0A316VIF3"/>
<evidence type="ECO:0000256" key="2">
    <source>
        <dbReference type="PROSITE-ProRule" id="PRU00252"/>
    </source>
</evidence>
<keyword evidence="1 2" id="KW-0238">DNA-binding</keyword>
<dbReference type="Pfam" id="PF00436">
    <property type="entry name" value="SSB"/>
    <property type="match status" value="1"/>
</dbReference>
<evidence type="ECO:0000313" key="5">
    <source>
        <dbReference type="Proteomes" id="UP000245771"/>
    </source>
</evidence>
<gene>
    <name evidence="4" type="ORF">FA14DRAFT_166648</name>
</gene>
<dbReference type="InterPro" id="IPR012340">
    <property type="entry name" value="NA-bd_OB-fold"/>
</dbReference>
<name>A0A316VIF3_9BASI</name>
<dbReference type="Proteomes" id="UP000245771">
    <property type="component" value="Unassembled WGS sequence"/>
</dbReference>
<dbReference type="Gene3D" id="2.40.50.140">
    <property type="entry name" value="Nucleic acid-binding proteins"/>
    <property type="match status" value="1"/>
</dbReference>
<sequence length="143" mass="15515">MAFRSALRTALPQNVSRSFSTSAVQNDIARMQLLGRLVADPEQRTTRTGKDYVKYTVATTDPLGPPNESGERGEPTSSFHSIFAFGEGPVSRLTKLTKGTQVLVDADFKVQYEPSESGGGQTNYLVQHRSLTVVSRPKPAGEA</sequence>
<protein>
    <recommendedName>
        <fullName evidence="6">Nucleic acid-binding protein</fullName>
    </recommendedName>
</protein>
<organism evidence="4 5">
    <name type="scientific">Meira miltonrushii</name>
    <dbReference type="NCBI Taxonomy" id="1280837"/>
    <lineage>
        <taxon>Eukaryota</taxon>
        <taxon>Fungi</taxon>
        <taxon>Dikarya</taxon>
        <taxon>Basidiomycota</taxon>
        <taxon>Ustilaginomycotina</taxon>
        <taxon>Exobasidiomycetes</taxon>
        <taxon>Exobasidiales</taxon>
        <taxon>Brachybasidiaceae</taxon>
        <taxon>Meira</taxon>
    </lineage>
</organism>
<dbReference type="PROSITE" id="PS50935">
    <property type="entry name" value="SSB"/>
    <property type="match status" value="1"/>
</dbReference>
<dbReference type="OrthoDB" id="1078367at2759"/>
<feature type="region of interest" description="Disordered" evidence="3">
    <location>
        <begin position="40"/>
        <end position="81"/>
    </location>
</feature>
<reference evidence="4 5" key="1">
    <citation type="journal article" date="2018" name="Mol. Biol. Evol.">
        <title>Broad Genomic Sampling Reveals a Smut Pathogenic Ancestry of the Fungal Clade Ustilaginomycotina.</title>
        <authorList>
            <person name="Kijpornyongpan T."/>
            <person name="Mondo S.J."/>
            <person name="Barry K."/>
            <person name="Sandor L."/>
            <person name="Lee J."/>
            <person name="Lipzen A."/>
            <person name="Pangilinan J."/>
            <person name="LaButti K."/>
            <person name="Hainaut M."/>
            <person name="Henrissat B."/>
            <person name="Grigoriev I.V."/>
            <person name="Spatafora J.W."/>
            <person name="Aime M.C."/>
        </authorList>
    </citation>
    <scope>NUCLEOTIDE SEQUENCE [LARGE SCALE GENOMIC DNA]</scope>
    <source>
        <strain evidence="4 5">MCA 3882</strain>
    </source>
</reference>
<dbReference type="InParanoid" id="A0A316VIF3"/>
<accession>A0A316VIF3</accession>
<feature type="compositionally biased region" description="Basic and acidic residues" evidence="3">
    <location>
        <begin position="40"/>
        <end position="53"/>
    </location>
</feature>
<evidence type="ECO:0000313" key="4">
    <source>
        <dbReference type="EMBL" id="PWN37437.1"/>
    </source>
</evidence>
<evidence type="ECO:0000256" key="3">
    <source>
        <dbReference type="SAM" id="MobiDB-lite"/>
    </source>
</evidence>
<evidence type="ECO:0000256" key="1">
    <source>
        <dbReference type="ARBA" id="ARBA00023125"/>
    </source>
</evidence>